<feature type="region of interest" description="Disordered" evidence="1">
    <location>
        <begin position="53"/>
        <end position="72"/>
    </location>
</feature>
<dbReference type="InterPro" id="IPR002048">
    <property type="entry name" value="EF_hand_dom"/>
</dbReference>
<protein>
    <recommendedName>
        <fullName evidence="3">EF-hand domain-containing protein</fullName>
    </recommendedName>
</protein>
<gene>
    <name evidence="4" type="ORF">METZ01_LOCUS388065</name>
</gene>
<dbReference type="GO" id="GO:0005509">
    <property type="term" value="F:calcium ion binding"/>
    <property type="evidence" value="ECO:0007669"/>
    <property type="project" value="InterPro"/>
</dbReference>
<dbReference type="EMBL" id="UINC01145213">
    <property type="protein sequence ID" value="SVD35211.1"/>
    <property type="molecule type" value="Genomic_DNA"/>
</dbReference>
<keyword evidence="2" id="KW-0472">Membrane</keyword>
<evidence type="ECO:0000259" key="3">
    <source>
        <dbReference type="PROSITE" id="PS50222"/>
    </source>
</evidence>
<dbReference type="InterPro" id="IPR018247">
    <property type="entry name" value="EF_Hand_1_Ca_BS"/>
</dbReference>
<feature type="transmembrane region" description="Helical" evidence="2">
    <location>
        <begin position="20"/>
        <end position="39"/>
    </location>
</feature>
<dbReference type="InterPro" id="IPR011992">
    <property type="entry name" value="EF-hand-dom_pair"/>
</dbReference>
<keyword evidence="2" id="KW-0812">Transmembrane</keyword>
<reference evidence="4" key="1">
    <citation type="submission" date="2018-05" db="EMBL/GenBank/DDBJ databases">
        <authorList>
            <person name="Lanie J.A."/>
            <person name="Ng W.-L."/>
            <person name="Kazmierczak K.M."/>
            <person name="Andrzejewski T.M."/>
            <person name="Davidsen T.M."/>
            <person name="Wayne K.J."/>
            <person name="Tettelin H."/>
            <person name="Glass J.I."/>
            <person name="Rusch D."/>
            <person name="Podicherti R."/>
            <person name="Tsui H.-C.T."/>
            <person name="Winkler M.E."/>
        </authorList>
    </citation>
    <scope>NUCLEOTIDE SEQUENCE</scope>
</reference>
<feature type="domain" description="EF-hand" evidence="3">
    <location>
        <begin position="63"/>
        <end position="98"/>
    </location>
</feature>
<dbReference type="AlphaFoldDB" id="A0A382UNF8"/>
<sequence>MAEPNESNSLAPTLTQAGKYIIIVTAFLGWFFGGVHLGITSLSMGSAAKDLLRGTGHANEQPVDKKKSKGQLKKFDTDKSGTLDIDEFEKAFLDRNKDGVIDDLERKRAELQVKADENNDGQVTFQELTAKASRDRFAS</sequence>
<dbReference type="PROSITE" id="PS50222">
    <property type="entry name" value="EF_HAND_2"/>
    <property type="match status" value="1"/>
</dbReference>
<keyword evidence="2" id="KW-1133">Transmembrane helix</keyword>
<evidence type="ECO:0000256" key="1">
    <source>
        <dbReference type="SAM" id="MobiDB-lite"/>
    </source>
</evidence>
<organism evidence="4">
    <name type="scientific">marine metagenome</name>
    <dbReference type="NCBI Taxonomy" id="408172"/>
    <lineage>
        <taxon>unclassified sequences</taxon>
        <taxon>metagenomes</taxon>
        <taxon>ecological metagenomes</taxon>
    </lineage>
</organism>
<proteinExistence type="predicted"/>
<dbReference type="PROSITE" id="PS00018">
    <property type="entry name" value="EF_HAND_1"/>
    <property type="match status" value="2"/>
</dbReference>
<evidence type="ECO:0000313" key="4">
    <source>
        <dbReference type="EMBL" id="SVD35211.1"/>
    </source>
</evidence>
<accession>A0A382UNF8</accession>
<dbReference type="Pfam" id="PF13202">
    <property type="entry name" value="EF-hand_5"/>
    <property type="match status" value="2"/>
</dbReference>
<dbReference type="Gene3D" id="1.10.238.10">
    <property type="entry name" value="EF-hand"/>
    <property type="match status" value="1"/>
</dbReference>
<evidence type="ECO:0000256" key="2">
    <source>
        <dbReference type="SAM" id="Phobius"/>
    </source>
</evidence>
<dbReference type="SUPFAM" id="SSF47473">
    <property type="entry name" value="EF-hand"/>
    <property type="match status" value="1"/>
</dbReference>
<name>A0A382UNF8_9ZZZZ</name>
<feature type="non-terminal residue" evidence="4">
    <location>
        <position position="139"/>
    </location>
</feature>